<keyword evidence="1" id="KW-1133">Transmembrane helix</keyword>
<comment type="caution">
    <text evidence="2">The sequence shown here is derived from an EMBL/GenBank/DDBJ whole genome shotgun (WGS) entry which is preliminary data.</text>
</comment>
<dbReference type="InterPro" id="IPR023393">
    <property type="entry name" value="START-like_dom_sf"/>
</dbReference>
<keyword evidence="1" id="KW-0812">Transmembrane</keyword>
<dbReference type="InterPro" id="IPR010419">
    <property type="entry name" value="CO_DH_gsu"/>
</dbReference>
<sequence>MKISGAHTLNAPVDKVWAAFMDPAVLARVLPGCETLTETGPDVYAMRVTAGVAAVRGTYDGTVAISDKVEPGSFMMKAQGAGGPGTIAADVAVRLAPSASGGTDLTYDADAIVGGMIGGVGQRMLTGVTKKMAGEFFKAVDDDIAGVREAAKVPVGVGASPAAGGAVSGAAGAAGAGGEGAAYVNRPAGGGGTALGDNGFALGVAVGGLVALAGVALGAAIRGLR</sequence>
<keyword evidence="3" id="KW-1185">Reference proteome</keyword>
<name>A0ABN2KHG7_9MICO</name>
<dbReference type="PANTHER" id="PTHR38588">
    <property type="entry name" value="BLL0334 PROTEIN"/>
    <property type="match status" value="1"/>
</dbReference>
<feature type="transmembrane region" description="Helical" evidence="1">
    <location>
        <begin position="200"/>
        <end position="221"/>
    </location>
</feature>
<accession>A0ABN2KHG7</accession>
<gene>
    <name evidence="2" type="ORF">GCM10009810_14520</name>
</gene>
<protein>
    <recommendedName>
        <fullName evidence="4">Carbon monoxide dehydrogenase</fullName>
    </recommendedName>
</protein>
<dbReference type="EMBL" id="BAAAPN010000035">
    <property type="protein sequence ID" value="GAA1755856.1"/>
    <property type="molecule type" value="Genomic_DNA"/>
</dbReference>
<proteinExistence type="predicted"/>
<organism evidence="2 3">
    <name type="scientific">Nostocoides vanveenii</name>
    <dbReference type="NCBI Taxonomy" id="330835"/>
    <lineage>
        <taxon>Bacteria</taxon>
        <taxon>Bacillati</taxon>
        <taxon>Actinomycetota</taxon>
        <taxon>Actinomycetes</taxon>
        <taxon>Micrococcales</taxon>
        <taxon>Intrasporangiaceae</taxon>
        <taxon>Nostocoides</taxon>
    </lineage>
</organism>
<reference evidence="2 3" key="1">
    <citation type="journal article" date="2019" name="Int. J. Syst. Evol. Microbiol.">
        <title>The Global Catalogue of Microorganisms (GCM) 10K type strain sequencing project: providing services to taxonomists for standard genome sequencing and annotation.</title>
        <authorList>
            <consortium name="The Broad Institute Genomics Platform"/>
            <consortium name="The Broad Institute Genome Sequencing Center for Infectious Disease"/>
            <person name="Wu L."/>
            <person name="Ma J."/>
        </authorList>
    </citation>
    <scope>NUCLEOTIDE SEQUENCE [LARGE SCALE GENOMIC DNA]</scope>
    <source>
        <strain evidence="2 3">JCM 15591</strain>
    </source>
</reference>
<keyword evidence="1" id="KW-0472">Membrane</keyword>
<evidence type="ECO:0000256" key="1">
    <source>
        <dbReference type="SAM" id="Phobius"/>
    </source>
</evidence>
<dbReference type="CDD" id="cd05018">
    <property type="entry name" value="CoxG"/>
    <property type="match status" value="1"/>
</dbReference>
<dbReference type="RefSeq" id="WP_344064176.1">
    <property type="nucleotide sequence ID" value="NZ_BAAAPN010000035.1"/>
</dbReference>
<evidence type="ECO:0000313" key="3">
    <source>
        <dbReference type="Proteomes" id="UP001501475"/>
    </source>
</evidence>
<dbReference type="Gene3D" id="3.30.530.20">
    <property type="match status" value="1"/>
</dbReference>
<evidence type="ECO:0008006" key="4">
    <source>
        <dbReference type="Google" id="ProtNLM"/>
    </source>
</evidence>
<dbReference type="PANTHER" id="PTHR38588:SF1">
    <property type="entry name" value="BLL0334 PROTEIN"/>
    <property type="match status" value="1"/>
</dbReference>
<dbReference type="SUPFAM" id="SSF55961">
    <property type="entry name" value="Bet v1-like"/>
    <property type="match status" value="1"/>
</dbReference>
<dbReference type="Pfam" id="PF06240">
    <property type="entry name" value="COXG"/>
    <property type="match status" value="1"/>
</dbReference>
<evidence type="ECO:0000313" key="2">
    <source>
        <dbReference type="EMBL" id="GAA1755856.1"/>
    </source>
</evidence>
<dbReference type="Proteomes" id="UP001501475">
    <property type="component" value="Unassembled WGS sequence"/>
</dbReference>